<gene>
    <name evidence="3" type="ORF">HHL24_13065</name>
</gene>
<dbReference type="AlphaFoldDB" id="A0A848IFY9"/>
<keyword evidence="4" id="KW-1185">Reference proteome</keyword>
<dbReference type="InterPro" id="IPR011032">
    <property type="entry name" value="GroES-like_sf"/>
</dbReference>
<protein>
    <submittedName>
        <fullName evidence="3">Zinc-dependent alcohol dehydrogenase family protein</fullName>
    </submittedName>
</protein>
<evidence type="ECO:0000259" key="2">
    <source>
        <dbReference type="SMART" id="SM00829"/>
    </source>
</evidence>
<dbReference type="InterPro" id="IPR051603">
    <property type="entry name" value="Zinc-ADH_QOR/CCCR"/>
</dbReference>
<proteinExistence type="predicted"/>
<dbReference type="PANTHER" id="PTHR44154">
    <property type="entry name" value="QUINONE OXIDOREDUCTASE"/>
    <property type="match status" value="1"/>
</dbReference>
<dbReference type="SMART" id="SM00829">
    <property type="entry name" value="PKS_ER"/>
    <property type="match status" value="1"/>
</dbReference>
<sequence>MSMQALVLKHHDGPLELTELPRPEPARGEVLVRIAASGLNPLDTKIRAGAAGHAKHPLPAVLGIDMAGVVEAVGEGVDGFKAGDQVYGMTGGVGGLQGSLAQYASVDADLLALKPSNLSMREAAALPLAFITAYSGIVDRAHLQAGQTVLVHGGAGGVGYVSVQLALALGAKVFATVSERDRSVVEALGATAIDYRAQPVAQYVQSATDGAGFDLVVDTVGGATLDASFTAVKHFGHVVSALGWGTHALAPLSFREATYSGVFTLHALLSGEGRAHHGEMLRVAARLAEENRLAPRLDARRFDLRSTELAYDALADASARGKIVVEVN</sequence>
<evidence type="ECO:0000256" key="1">
    <source>
        <dbReference type="ARBA" id="ARBA00022857"/>
    </source>
</evidence>
<dbReference type="Proteomes" id="UP000544134">
    <property type="component" value="Unassembled WGS sequence"/>
</dbReference>
<dbReference type="SUPFAM" id="SSF50129">
    <property type="entry name" value="GroES-like"/>
    <property type="match status" value="1"/>
</dbReference>
<reference evidence="3 4" key="1">
    <citation type="submission" date="2020-04" db="EMBL/GenBank/DDBJ databases">
        <title>Paraburkholderia sp. RP-4-7 isolated from soil.</title>
        <authorList>
            <person name="Dahal R.H."/>
        </authorList>
    </citation>
    <scope>NUCLEOTIDE SEQUENCE [LARGE SCALE GENOMIC DNA]</scope>
    <source>
        <strain evidence="3 4">RP-4-7</strain>
    </source>
</reference>
<organism evidence="3 4">
    <name type="scientific">Paraburkholderia polaris</name>
    <dbReference type="NCBI Taxonomy" id="2728848"/>
    <lineage>
        <taxon>Bacteria</taxon>
        <taxon>Pseudomonadati</taxon>
        <taxon>Pseudomonadota</taxon>
        <taxon>Betaproteobacteria</taxon>
        <taxon>Burkholderiales</taxon>
        <taxon>Burkholderiaceae</taxon>
        <taxon>Paraburkholderia</taxon>
    </lineage>
</organism>
<dbReference type="InterPro" id="IPR020843">
    <property type="entry name" value="ER"/>
</dbReference>
<evidence type="ECO:0000313" key="3">
    <source>
        <dbReference type="EMBL" id="NML98874.1"/>
    </source>
</evidence>
<feature type="domain" description="Enoyl reductase (ER)" evidence="2">
    <location>
        <begin position="13"/>
        <end position="325"/>
    </location>
</feature>
<dbReference type="RefSeq" id="WP_169485875.1">
    <property type="nucleotide sequence ID" value="NZ_JABBGJ010000012.1"/>
</dbReference>
<dbReference type="Gene3D" id="3.40.50.720">
    <property type="entry name" value="NAD(P)-binding Rossmann-like Domain"/>
    <property type="match status" value="1"/>
</dbReference>
<dbReference type="Pfam" id="PF08240">
    <property type="entry name" value="ADH_N"/>
    <property type="match status" value="1"/>
</dbReference>
<dbReference type="PANTHER" id="PTHR44154:SF1">
    <property type="entry name" value="QUINONE OXIDOREDUCTASE"/>
    <property type="match status" value="1"/>
</dbReference>
<dbReference type="EMBL" id="JABBGJ010000012">
    <property type="protein sequence ID" value="NML98874.1"/>
    <property type="molecule type" value="Genomic_DNA"/>
</dbReference>
<dbReference type="InterPro" id="IPR036291">
    <property type="entry name" value="NAD(P)-bd_dom_sf"/>
</dbReference>
<comment type="caution">
    <text evidence="3">The sequence shown here is derived from an EMBL/GenBank/DDBJ whole genome shotgun (WGS) entry which is preliminary data.</text>
</comment>
<accession>A0A848IFY9</accession>
<dbReference type="InterPro" id="IPR013154">
    <property type="entry name" value="ADH-like_N"/>
</dbReference>
<name>A0A848IFY9_9BURK</name>
<dbReference type="CDD" id="cd08272">
    <property type="entry name" value="MDR6"/>
    <property type="match status" value="1"/>
</dbReference>
<dbReference type="GO" id="GO:0016491">
    <property type="term" value="F:oxidoreductase activity"/>
    <property type="evidence" value="ECO:0007669"/>
    <property type="project" value="InterPro"/>
</dbReference>
<evidence type="ECO:0000313" key="4">
    <source>
        <dbReference type="Proteomes" id="UP000544134"/>
    </source>
</evidence>
<dbReference type="Gene3D" id="3.90.180.10">
    <property type="entry name" value="Medium-chain alcohol dehydrogenases, catalytic domain"/>
    <property type="match status" value="1"/>
</dbReference>
<dbReference type="SUPFAM" id="SSF51735">
    <property type="entry name" value="NAD(P)-binding Rossmann-fold domains"/>
    <property type="match status" value="1"/>
</dbReference>
<keyword evidence="1" id="KW-0521">NADP</keyword>
<dbReference type="Pfam" id="PF13602">
    <property type="entry name" value="ADH_zinc_N_2"/>
    <property type="match status" value="1"/>
</dbReference>